<protein>
    <recommendedName>
        <fullName evidence="3">Subtilase family protein</fullName>
    </recommendedName>
</protein>
<sequence length="230" mass="24028">MLFGDLRGRVRSPLLDLVRLNRVVRWGQGAEPVEVIATEADTPYLSGVGGSAGLSINPLSPVLTRPLGQARPPEDLAEVLRAVTTRIALVSLAVGEGDEHPLHAALDDTAARDILVITAGDTSVADHPWSIPVLSCTPSGRPSWFVEPDPDARGLFAPGEEVPGPQGPTTGNGVAAAVVAATAALLWTLFPSATATQLRSALLIGTTTRRVGPPLLDAERAHEQLAHYAT</sequence>
<dbReference type="SUPFAM" id="SSF52743">
    <property type="entry name" value="Subtilisin-like"/>
    <property type="match status" value="1"/>
</dbReference>
<dbReference type="Gene3D" id="3.40.50.200">
    <property type="entry name" value="Peptidase S8/S53 domain"/>
    <property type="match status" value="1"/>
</dbReference>
<organism evidence="1 2">
    <name type="scientific">Actinokineospora diospyrosa</name>
    <dbReference type="NCBI Taxonomy" id="103728"/>
    <lineage>
        <taxon>Bacteria</taxon>
        <taxon>Bacillati</taxon>
        <taxon>Actinomycetota</taxon>
        <taxon>Actinomycetes</taxon>
        <taxon>Pseudonocardiales</taxon>
        <taxon>Pseudonocardiaceae</taxon>
        <taxon>Actinokineospora</taxon>
    </lineage>
</organism>
<proteinExistence type="predicted"/>
<evidence type="ECO:0000313" key="1">
    <source>
        <dbReference type="EMBL" id="MCP2270907.1"/>
    </source>
</evidence>
<dbReference type="RefSeq" id="WP_253887871.1">
    <property type="nucleotide sequence ID" value="NZ_BAAAVB010000013.1"/>
</dbReference>
<dbReference type="Proteomes" id="UP001205185">
    <property type="component" value="Unassembled WGS sequence"/>
</dbReference>
<evidence type="ECO:0000313" key="2">
    <source>
        <dbReference type="Proteomes" id="UP001205185"/>
    </source>
</evidence>
<comment type="caution">
    <text evidence="1">The sequence shown here is derived from an EMBL/GenBank/DDBJ whole genome shotgun (WGS) entry which is preliminary data.</text>
</comment>
<dbReference type="EMBL" id="JAMTCO010000008">
    <property type="protein sequence ID" value="MCP2270907.1"/>
    <property type="molecule type" value="Genomic_DNA"/>
</dbReference>
<accession>A0ABT1IE61</accession>
<dbReference type="InterPro" id="IPR036852">
    <property type="entry name" value="Peptidase_S8/S53_dom_sf"/>
</dbReference>
<name>A0ABT1IE61_9PSEU</name>
<keyword evidence="2" id="KW-1185">Reference proteome</keyword>
<gene>
    <name evidence="1" type="ORF">LV75_003419</name>
</gene>
<reference evidence="1 2" key="1">
    <citation type="submission" date="2022-06" db="EMBL/GenBank/DDBJ databases">
        <title>Genomic Encyclopedia of Archaeal and Bacterial Type Strains, Phase II (KMG-II): from individual species to whole genera.</title>
        <authorList>
            <person name="Goeker M."/>
        </authorList>
    </citation>
    <scope>NUCLEOTIDE SEQUENCE [LARGE SCALE GENOMIC DNA]</scope>
    <source>
        <strain evidence="1 2">DSM 44255</strain>
    </source>
</reference>
<evidence type="ECO:0008006" key="3">
    <source>
        <dbReference type="Google" id="ProtNLM"/>
    </source>
</evidence>